<dbReference type="PANTHER" id="PTHR47718">
    <property type="entry name" value="OS01G0519700 PROTEIN"/>
    <property type="match status" value="1"/>
</dbReference>
<protein>
    <recommendedName>
        <fullName evidence="1">FAR1 domain-containing protein</fullName>
    </recommendedName>
</protein>
<evidence type="ECO:0000259" key="1">
    <source>
        <dbReference type="Pfam" id="PF03101"/>
    </source>
</evidence>
<feature type="domain" description="FAR1" evidence="1">
    <location>
        <begin position="36"/>
        <end position="129"/>
    </location>
</feature>
<organism evidence="2 3">
    <name type="scientific">Kalanchoe fedtschenkoi</name>
    <name type="common">Lavender scallops</name>
    <name type="synonym">South American air plant</name>
    <dbReference type="NCBI Taxonomy" id="63787"/>
    <lineage>
        <taxon>Eukaryota</taxon>
        <taxon>Viridiplantae</taxon>
        <taxon>Streptophyta</taxon>
        <taxon>Embryophyta</taxon>
        <taxon>Tracheophyta</taxon>
        <taxon>Spermatophyta</taxon>
        <taxon>Magnoliopsida</taxon>
        <taxon>eudicotyledons</taxon>
        <taxon>Gunneridae</taxon>
        <taxon>Pentapetalae</taxon>
        <taxon>Saxifragales</taxon>
        <taxon>Crassulaceae</taxon>
        <taxon>Kalanchoe</taxon>
    </lineage>
</organism>
<dbReference type="Pfam" id="PF03101">
    <property type="entry name" value="FAR1"/>
    <property type="match status" value="1"/>
</dbReference>
<evidence type="ECO:0000313" key="2">
    <source>
        <dbReference type="EnsemblPlants" id="Kaladp0033s0338.1.v1.1.CDS.1"/>
    </source>
</evidence>
<dbReference type="InterPro" id="IPR004330">
    <property type="entry name" value="FAR1_DNA_bnd_dom"/>
</dbReference>
<keyword evidence="3" id="KW-1185">Reference proteome</keyword>
<dbReference type="OMA" id="ETRENCK"/>
<dbReference type="AlphaFoldDB" id="A0A7N0TEG1"/>
<dbReference type="Proteomes" id="UP000594263">
    <property type="component" value="Unplaced"/>
</dbReference>
<name>A0A7N0TEG1_KALFE</name>
<proteinExistence type="predicted"/>
<accession>A0A7N0TEG1</accession>
<sequence>MGISSSGSMFYTPKCDDSDIPIVGMCFSSVDEGVMFYKKYARISGFHARCRGDKRCAGGLIKYKYVYCNRQGKHTKDLIDTLDNSNGKFKYRRTNTNRCECQAMVAIKLAAVGVYKYFRFVADHNYSLADVKCTQFLKSNRSLCFAYQSFIRQCSNLNIGSTLAHGLSKELPGGFSNVGAQKTDYKNFNRDVRAYIRSVDARMVVNKLLHKLEFCGGHAFDYYVEDGCLLRMFWADLTARKNYAAFGDVVSFESCMLLGRTIHLQQQAKIHWAKHGDLNSSYFHAALKKRCFTNKICRLKDQAGN</sequence>
<dbReference type="EnsemblPlants" id="Kaladp0033s0338.1.v1.1">
    <property type="protein sequence ID" value="Kaladp0033s0338.1.v1.1.CDS.1"/>
    <property type="gene ID" value="Kaladp0033s0338.v1.1"/>
</dbReference>
<dbReference type="PANTHER" id="PTHR47718:SF18">
    <property type="entry name" value="PROTEIN FAR1-RELATED SEQUENCE 5-LIKE"/>
    <property type="match status" value="1"/>
</dbReference>
<dbReference type="Gramene" id="Kaladp0033s0338.1.v1.1">
    <property type="protein sequence ID" value="Kaladp0033s0338.1.v1.1.CDS.1"/>
    <property type="gene ID" value="Kaladp0033s0338.v1.1"/>
</dbReference>
<reference evidence="2" key="1">
    <citation type="submission" date="2021-01" db="UniProtKB">
        <authorList>
            <consortium name="EnsemblPlants"/>
        </authorList>
    </citation>
    <scope>IDENTIFICATION</scope>
</reference>
<evidence type="ECO:0000313" key="3">
    <source>
        <dbReference type="Proteomes" id="UP000594263"/>
    </source>
</evidence>